<dbReference type="Gramene" id="mRNA:HanXRQr2_Chr10g0439781">
    <property type="protein sequence ID" value="mRNA:HanXRQr2_Chr10g0439781"/>
    <property type="gene ID" value="HanXRQr2_Chr10g0439781"/>
</dbReference>
<dbReference type="EMBL" id="MNCJ02000325">
    <property type="protein sequence ID" value="KAF5786346.1"/>
    <property type="molecule type" value="Genomic_DNA"/>
</dbReference>
<proteinExistence type="predicted"/>
<evidence type="ECO:0000313" key="1">
    <source>
        <dbReference type="EMBL" id="KAF5786346.1"/>
    </source>
</evidence>
<sequence length="77" mass="8934">MHQPCPHIYHIDKAPCAAKQSLCITRSRNSSSFPKLIAPTISNTKNNIFWESNFWELWCRLVDEAGSIRQQEKNSRC</sequence>
<evidence type="ECO:0000313" key="2">
    <source>
        <dbReference type="Proteomes" id="UP000215914"/>
    </source>
</evidence>
<reference evidence="1" key="2">
    <citation type="submission" date="2020-06" db="EMBL/GenBank/DDBJ databases">
        <title>Helianthus annuus Genome sequencing and assembly Release 2.</title>
        <authorList>
            <person name="Gouzy J."/>
            <person name="Langlade N."/>
            <person name="Munos S."/>
        </authorList>
    </citation>
    <scope>NUCLEOTIDE SEQUENCE</scope>
    <source>
        <tissue evidence="1">Leaves</tissue>
    </source>
</reference>
<organism evidence="1 2">
    <name type="scientific">Helianthus annuus</name>
    <name type="common">Common sunflower</name>
    <dbReference type="NCBI Taxonomy" id="4232"/>
    <lineage>
        <taxon>Eukaryota</taxon>
        <taxon>Viridiplantae</taxon>
        <taxon>Streptophyta</taxon>
        <taxon>Embryophyta</taxon>
        <taxon>Tracheophyta</taxon>
        <taxon>Spermatophyta</taxon>
        <taxon>Magnoliopsida</taxon>
        <taxon>eudicotyledons</taxon>
        <taxon>Gunneridae</taxon>
        <taxon>Pentapetalae</taxon>
        <taxon>asterids</taxon>
        <taxon>campanulids</taxon>
        <taxon>Asterales</taxon>
        <taxon>Asteraceae</taxon>
        <taxon>Asteroideae</taxon>
        <taxon>Heliantheae alliance</taxon>
        <taxon>Heliantheae</taxon>
        <taxon>Helianthus</taxon>
    </lineage>
</organism>
<comment type="caution">
    <text evidence="1">The sequence shown here is derived from an EMBL/GenBank/DDBJ whole genome shotgun (WGS) entry which is preliminary data.</text>
</comment>
<name>A0A9K3HY44_HELAN</name>
<protein>
    <submittedName>
        <fullName evidence="1">Uncharacterized protein</fullName>
    </submittedName>
</protein>
<keyword evidence="2" id="KW-1185">Reference proteome</keyword>
<dbReference type="AlphaFoldDB" id="A0A9K3HY44"/>
<reference evidence="1" key="1">
    <citation type="journal article" date="2017" name="Nature">
        <title>The sunflower genome provides insights into oil metabolism, flowering and Asterid evolution.</title>
        <authorList>
            <person name="Badouin H."/>
            <person name="Gouzy J."/>
            <person name="Grassa C.J."/>
            <person name="Murat F."/>
            <person name="Staton S.E."/>
            <person name="Cottret L."/>
            <person name="Lelandais-Briere C."/>
            <person name="Owens G.L."/>
            <person name="Carrere S."/>
            <person name="Mayjonade B."/>
            <person name="Legrand L."/>
            <person name="Gill N."/>
            <person name="Kane N.C."/>
            <person name="Bowers J.E."/>
            <person name="Hubner S."/>
            <person name="Bellec A."/>
            <person name="Berard A."/>
            <person name="Berges H."/>
            <person name="Blanchet N."/>
            <person name="Boniface M.C."/>
            <person name="Brunel D."/>
            <person name="Catrice O."/>
            <person name="Chaidir N."/>
            <person name="Claudel C."/>
            <person name="Donnadieu C."/>
            <person name="Faraut T."/>
            <person name="Fievet G."/>
            <person name="Helmstetter N."/>
            <person name="King M."/>
            <person name="Knapp S.J."/>
            <person name="Lai Z."/>
            <person name="Le Paslier M.C."/>
            <person name="Lippi Y."/>
            <person name="Lorenzon L."/>
            <person name="Mandel J.R."/>
            <person name="Marage G."/>
            <person name="Marchand G."/>
            <person name="Marquand E."/>
            <person name="Bret-Mestries E."/>
            <person name="Morien E."/>
            <person name="Nambeesan S."/>
            <person name="Nguyen T."/>
            <person name="Pegot-Espagnet P."/>
            <person name="Pouilly N."/>
            <person name="Raftis F."/>
            <person name="Sallet E."/>
            <person name="Schiex T."/>
            <person name="Thomas J."/>
            <person name="Vandecasteele C."/>
            <person name="Vares D."/>
            <person name="Vear F."/>
            <person name="Vautrin S."/>
            <person name="Crespi M."/>
            <person name="Mangin B."/>
            <person name="Burke J.M."/>
            <person name="Salse J."/>
            <person name="Munos S."/>
            <person name="Vincourt P."/>
            <person name="Rieseberg L.H."/>
            <person name="Langlade N.B."/>
        </authorList>
    </citation>
    <scope>NUCLEOTIDE SEQUENCE</scope>
    <source>
        <tissue evidence="1">Leaves</tissue>
    </source>
</reference>
<accession>A0A9K3HY44</accession>
<dbReference type="Proteomes" id="UP000215914">
    <property type="component" value="Unassembled WGS sequence"/>
</dbReference>
<gene>
    <name evidence="1" type="ORF">HanXRQr2_Chr10g0439781</name>
</gene>